<evidence type="ECO:0000259" key="3">
    <source>
        <dbReference type="Pfam" id="PF25474"/>
    </source>
</evidence>
<keyword evidence="2" id="KW-0812">Transmembrane</keyword>
<proteinExistence type="predicted"/>
<feature type="compositionally biased region" description="Polar residues" evidence="1">
    <location>
        <begin position="149"/>
        <end position="173"/>
    </location>
</feature>
<accession>A0A5J4V679</accession>
<dbReference type="Proteomes" id="UP000324800">
    <property type="component" value="Unassembled WGS sequence"/>
</dbReference>
<protein>
    <recommendedName>
        <fullName evidence="3">TmcB/TmcC TPR repeats domain-containing protein</fullName>
    </recommendedName>
</protein>
<feature type="compositionally biased region" description="Basic and acidic residues" evidence="1">
    <location>
        <begin position="177"/>
        <end position="191"/>
    </location>
</feature>
<feature type="region of interest" description="Disordered" evidence="1">
    <location>
        <begin position="116"/>
        <end position="197"/>
    </location>
</feature>
<name>A0A5J4V679_9EUKA</name>
<evidence type="ECO:0000256" key="1">
    <source>
        <dbReference type="SAM" id="MobiDB-lite"/>
    </source>
</evidence>
<feature type="compositionally biased region" description="Polar residues" evidence="1">
    <location>
        <begin position="124"/>
        <end position="134"/>
    </location>
</feature>
<feature type="transmembrane region" description="Helical" evidence="2">
    <location>
        <begin position="50"/>
        <end position="70"/>
    </location>
</feature>
<dbReference type="EMBL" id="SNRW01009223">
    <property type="protein sequence ID" value="KAA6378319.1"/>
    <property type="molecule type" value="Genomic_DNA"/>
</dbReference>
<feature type="transmembrane region" description="Helical" evidence="2">
    <location>
        <begin position="20"/>
        <end position="38"/>
    </location>
</feature>
<organism evidence="4 5">
    <name type="scientific">Streblomastix strix</name>
    <dbReference type="NCBI Taxonomy" id="222440"/>
    <lineage>
        <taxon>Eukaryota</taxon>
        <taxon>Metamonada</taxon>
        <taxon>Preaxostyla</taxon>
        <taxon>Oxymonadida</taxon>
        <taxon>Streblomastigidae</taxon>
        <taxon>Streblomastix</taxon>
    </lineage>
</organism>
<feature type="domain" description="TmcB/TmcC TPR repeats" evidence="3">
    <location>
        <begin position="361"/>
        <end position="482"/>
    </location>
</feature>
<dbReference type="Pfam" id="PF25474">
    <property type="entry name" value="TPR_TmcB"/>
    <property type="match status" value="1"/>
</dbReference>
<evidence type="ECO:0000256" key="2">
    <source>
        <dbReference type="SAM" id="Phobius"/>
    </source>
</evidence>
<evidence type="ECO:0000313" key="5">
    <source>
        <dbReference type="Proteomes" id="UP000324800"/>
    </source>
</evidence>
<sequence length="514" mass="58277">MIFPIVARSFFHAHGNALQAGSMGIVVACYIMGTLSEIMSPNDRKMWMSVILWLIFLICIICIPVGVYYLTYRLSMTAWAIREGDLIPDLPNKNKLSGNVSMKVFDGSLPQGVQSGYEAPISARTPNKPTSSAVSVPYPQSMQSSQSSINLMRNPQSNRQSGSLTPVQQVLDMNNNENKKEKESSEREKQTPTKQIPQYLTSVPQLPDFGVKELQKDFVTSSRSYQGKPKKKKNIKEKLKKEPIFDEQTLQERKAENEKRIKQYKTAAQFQQSIRFMSKKKYNKRKEAIRFAEELLYLGIKRAPTESGQDSGLWLTISIFHKSFTKNLHKMGEALRSCRQNIPSMVERWMIYALMHDLERENAQQQAKSGQGQGSNMGVAFRSKMARAERAHDLSKAYLGQAYLFLSKQNLDLVRIMHYLDNAIQNEYESHNIYDELIKEHGATSVQLLRAFGALLRDIYRDDDTALTMFNEATAIEEEMAANSVGGGAIAGSKAFNLVKVRLLNQYINILLLV</sequence>
<gene>
    <name evidence="4" type="ORF">EZS28_026154</name>
</gene>
<keyword evidence="2" id="KW-0472">Membrane</keyword>
<dbReference type="InterPro" id="IPR057352">
    <property type="entry name" value="TPR_TmcB/C"/>
</dbReference>
<keyword evidence="2" id="KW-1133">Transmembrane helix</keyword>
<reference evidence="4 5" key="1">
    <citation type="submission" date="2019-03" db="EMBL/GenBank/DDBJ databases">
        <title>Single cell metagenomics reveals metabolic interactions within the superorganism composed of flagellate Streblomastix strix and complex community of Bacteroidetes bacteria on its surface.</title>
        <authorList>
            <person name="Treitli S.C."/>
            <person name="Kolisko M."/>
            <person name="Husnik F."/>
            <person name="Keeling P."/>
            <person name="Hampl V."/>
        </authorList>
    </citation>
    <scope>NUCLEOTIDE SEQUENCE [LARGE SCALE GENOMIC DNA]</scope>
    <source>
        <strain evidence="4">ST1C</strain>
    </source>
</reference>
<evidence type="ECO:0000313" key="4">
    <source>
        <dbReference type="EMBL" id="KAA6378319.1"/>
    </source>
</evidence>
<comment type="caution">
    <text evidence="4">The sequence shown here is derived from an EMBL/GenBank/DDBJ whole genome shotgun (WGS) entry which is preliminary data.</text>
</comment>
<dbReference type="AlphaFoldDB" id="A0A5J4V679"/>